<keyword evidence="4 7" id="KW-0472">Membrane</keyword>
<dbReference type="InterPro" id="IPR011020">
    <property type="entry name" value="HTTM-like"/>
</dbReference>
<dbReference type="Proteomes" id="UP000316614">
    <property type="component" value="Chromosome"/>
</dbReference>
<evidence type="ECO:0000256" key="4">
    <source>
        <dbReference type="ARBA" id="ARBA00023136"/>
    </source>
</evidence>
<dbReference type="SMART" id="SM00752">
    <property type="entry name" value="HTTM"/>
    <property type="match status" value="1"/>
</dbReference>
<dbReference type="InterPro" id="IPR053934">
    <property type="entry name" value="HTTM_dom"/>
</dbReference>
<feature type="transmembrane region" description="Helical" evidence="7">
    <location>
        <begin position="42"/>
        <end position="62"/>
    </location>
</feature>
<dbReference type="PANTHER" id="PTHR12639">
    <property type="entry name" value="VITAMIN K-DEPENDENT GAMMA-CARBOXYLASE"/>
    <property type="match status" value="1"/>
</dbReference>
<feature type="transmembrane region" description="Helical" evidence="7">
    <location>
        <begin position="90"/>
        <end position="108"/>
    </location>
</feature>
<feature type="transmembrane region" description="Helical" evidence="7">
    <location>
        <begin position="217"/>
        <end position="244"/>
    </location>
</feature>
<dbReference type="AlphaFoldDB" id="A0A514CP69"/>
<dbReference type="Pfam" id="PF22777">
    <property type="entry name" value="VKGC_lumenal_dom"/>
    <property type="match status" value="1"/>
</dbReference>
<evidence type="ECO:0000256" key="6">
    <source>
        <dbReference type="ARBA" id="ARBA00023239"/>
    </source>
</evidence>
<keyword evidence="3 7" id="KW-1133">Transmembrane helix</keyword>
<feature type="transmembrane region" description="Helical" evidence="7">
    <location>
        <begin position="129"/>
        <end position="148"/>
    </location>
</feature>
<feature type="domain" description="HTTM-like" evidence="8">
    <location>
        <begin position="1"/>
        <end position="248"/>
    </location>
</feature>
<evidence type="ECO:0000259" key="8">
    <source>
        <dbReference type="SMART" id="SM00752"/>
    </source>
</evidence>
<keyword evidence="6" id="KW-0456">Lyase</keyword>
<dbReference type="EMBL" id="CP041253">
    <property type="protein sequence ID" value="QDH81608.1"/>
    <property type="molecule type" value="Genomic_DNA"/>
</dbReference>
<evidence type="ECO:0000256" key="5">
    <source>
        <dbReference type="ARBA" id="ARBA00023157"/>
    </source>
</evidence>
<evidence type="ECO:0000256" key="2">
    <source>
        <dbReference type="ARBA" id="ARBA00022692"/>
    </source>
</evidence>
<dbReference type="InterPro" id="IPR053935">
    <property type="entry name" value="VKGC_lumenal_dom"/>
</dbReference>
<name>A0A514CP69_9BACT</name>
<dbReference type="PANTHER" id="PTHR12639:SF7">
    <property type="entry name" value="HTTM DOMAIN-CONTAINING PROTEIN"/>
    <property type="match status" value="1"/>
</dbReference>
<dbReference type="GO" id="GO:0012505">
    <property type="term" value="C:endomembrane system"/>
    <property type="evidence" value="ECO:0007669"/>
    <property type="project" value="UniProtKB-SubCell"/>
</dbReference>
<sequence>MFFGTIMLISVLRFVSNGWIETQYLEPVFHFPYYGFEWIKPLGSMGIYGLFALMVLAATGIIIGFQYRLSALFFFLAFTYVELIDKTNYLNHYYFVSIIAFVLIAVPAHRNFSVDALLSPGKTVQRVSYGYVLIIRLLLSLVYFYAGLAKLNSDWMLEALPLKIWLPPHTGLPLIGPLMDETWVAYAFSWFGAIYDLSIPFLLFYRKTRPYAFGAVVLFHLSTWLLFPIGMFPFIMILATTIFFSQETHERVLSTLKGVLKIRKKTTQLATTYQAKNQWLIWILFAALFIFQAVFPWRFLAYPGKLFWTEQGYRFSWRVMLMEKAGYAIFHVRDPASGKEWEAYANDYLTPMQEKQMATQPDMILQFVHFLEKQLQDQGITDPEIRAEVYVSLNGRGSRLFIDPEVDLTDKKDSFKHKDWILPYTDR</sequence>
<evidence type="ECO:0000313" key="9">
    <source>
        <dbReference type="EMBL" id="QDH81608.1"/>
    </source>
</evidence>
<dbReference type="Pfam" id="PF05090">
    <property type="entry name" value="HTTM"/>
    <property type="match status" value="1"/>
</dbReference>
<evidence type="ECO:0000256" key="3">
    <source>
        <dbReference type="ARBA" id="ARBA00022989"/>
    </source>
</evidence>
<gene>
    <name evidence="9" type="ORF">FKX85_16520</name>
</gene>
<organism evidence="9 10">
    <name type="scientific">Echinicola soli</name>
    <dbReference type="NCBI Taxonomy" id="2591634"/>
    <lineage>
        <taxon>Bacteria</taxon>
        <taxon>Pseudomonadati</taxon>
        <taxon>Bacteroidota</taxon>
        <taxon>Cytophagia</taxon>
        <taxon>Cytophagales</taxon>
        <taxon>Cyclobacteriaceae</taxon>
        <taxon>Echinicola</taxon>
    </lineage>
</organism>
<keyword evidence="2 7" id="KW-0812">Transmembrane</keyword>
<evidence type="ECO:0000313" key="10">
    <source>
        <dbReference type="Proteomes" id="UP000316614"/>
    </source>
</evidence>
<dbReference type="InterPro" id="IPR007782">
    <property type="entry name" value="VKG_COase"/>
</dbReference>
<keyword evidence="10" id="KW-1185">Reference proteome</keyword>
<protein>
    <submittedName>
        <fullName evidence="9">HTTM domain-containing protein</fullName>
    </submittedName>
</protein>
<accession>A0A514CP69</accession>
<comment type="subcellular location">
    <subcellularLocation>
        <location evidence="1">Endomembrane system</location>
        <topology evidence="1">Multi-pass membrane protein</topology>
    </subcellularLocation>
</comment>
<reference evidence="9 10" key="1">
    <citation type="submission" date="2019-06" db="EMBL/GenBank/DDBJ databases">
        <title>Echinicola alkalisoli sp. nov. isolated from saline soil.</title>
        <authorList>
            <person name="Sun J.-Q."/>
            <person name="Xu L."/>
        </authorList>
    </citation>
    <scope>NUCLEOTIDE SEQUENCE [LARGE SCALE GENOMIC DNA]</scope>
    <source>
        <strain evidence="9 10">LN3S3</strain>
    </source>
</reference>
<evidence type="ECO:0000256" key="1">
    <source>
        <dbReference type="ARBA" id="ARBA00004127"/>
    </source>
</evidence>
<dbReference type="GO" id="GO:0019842">
    <property type="term" value="F:vitamin binding"/>
    <property type="evidence" value="ECO:0007669"/>
    <property type="project" value="TreeGrafter"/>
</dbReference>
<proteinExistence type="predicted"/>
<evidence type="ECO:0000256" key="7">
    <source>
        <dbReference type="SAM" id="Phobius"/>
    </source>
</evidence>
<feature type="transmembrane region" description="Helical" evidence="7">
    <location>
        <begin position="279"/>
        <end position="300"/>
    </location>
</feature>
<feature type="transmembrane region" description="Helical" evidence="7">
    <location>
        <begin position="183"/>
        <end position="205"/>
    </location>
</feature>
<dbReference type="GO" id="GO:0008488">
    <property type="term" value="F:gamma-glutamyl carboxylase activity"/>
    <property type="evidence" value="ECO:0007669"/>
    <property type="project" value="InterPro"/>
</dbReference>
<dbReference type="OrthoDB" id="341137at2"/>
<keyword evidence="5" id="KW-1015">Disulfide bond</keyword>
<dbReference type="KEGG" id="echi:FKX85_16520"/>